<feature type="compositionally biased region" description="Polar residues" evidence="1">
    <location>
        <begin position="197"/>
        <end position="212"/>
    </location>
</feature>
<sequence>MKHPTEDHSLFGIDLIDELVEKCLQQDNNSEDISDFARDTKAFDCLRSIIDEADCDNLWEVHDLSDSKDDNIDLADLSQEAKLLKLMDQVCKHEDLECSTNAEVHVSKTKKLFPAQVATMFTTKYESAKSGRGQEEAEVNLTKKTSVKTDLIMHTRAESNSASEDQKQARAKSVSDIQVQNHVPSRSDSSTRKNAESDSNPTKSKSIPINRN</sequence>
<dbReference type="EMBL" id="QJKJ01009741">
    <property type="protein sequence ID" value="RDX75727.1"/>
    <property type="molecule type" value="Genomic_DNA"/>
</dbReference>
<evidence type="ECO:0000313" key="2">
    <source>
        <dbReference type="EMBL" id="RDX75727.1"/>
    </source>
</evidence>
<feature type="compositionally biased region" description="Polar residues" evidence="1">
    <location>
        <begin position="175"/>
        <end position="188"/>
    </location>
</feature>
<organism evidence="2 3">
    <name type="scientific">Mucuna pruriens</name>
    <name type="common">Velvet bean</name>
    <name type="synonym">Dolichos pruriens</name>
    <dbReference type="NCBI Taxonomy" id="157652"/>
    <lineage>
        <taxon>Eukaryota</taxon>
        <taxon>Viridiplantae</taxon>
        <taxon>Streptophyta</taxon>
        <taxon>Embryophyta</taxon>
        <taxon>Tracheophyta</taxon>
        <taxon>Spermatophyta</taxon>
        <taxon>Magnoliopsida</taxon>
        <taxon>eudicotyledons</taxon>
        <taxon>Gunneridae</taxon>
        <taxon>Pentapetalae</taxon>
        <taxon>rosids</taxon>
        <taxon>fabids</taxon>
        <taxon>Fabales</taxon>
        <taxon>Fabaceae</taxon>
        <taxon>Papilionoideae</taxon>
        <taxon>50 kb inversion clade</taxon>
        <taxon>NPAAA clade</taxon>
        <taxon>indigoferoid/millettioid clade</taxon>
        <taxon>Phaseoleae</taxon>
        <taxon>Mucuna</taxon>
    </lineage>
</organism>
<proteinExistence type="predicted"/>
<reference evidence="2" key="1">
    <citation type="submission" date="2018-05" db="EMBL/GenBank/DDBJ databases">
        <title>Draft genome of Mucuna pruriens seed.</title>
        <authorList>
            <person name="Nnadi N.E."/>
            <person name="Vos R."/>
            <person name="Hasami M.H."/>
            <person name="Devisetty U.K."/>
            <person name="Aguiy J.C."/>
        </authorList>
    </citation>
    <scope>NUCLEOTIDE SEQUENCE [LARGE SCALE GENOMIC DNA]</scope>
    <source>
        <strain evidence="2">JCA_2017</strain>
    </source>
</reference>
<dbReference type="Proteomes" id="UP000257109">
    <property type="component" value="Unassembled WGS sequence"/>
</dbReference>
<evidence type="ECO:0000256" key="1">
    <source>
        <dbReference type="SAM" id="MobiDB-lite"/>
    </source>
</evidence>
<keyword evidence="3" id="KW-1185">Reference proteome</keyword>
<evidence type="ECO:0000313" key="3">
    <source>
        <dbReference type="Proteomes" id="UP000257109"/>
    </source>
</evidence>
<dbReference type="OrthoDB" id="1459910at2759"/>
<accession>A0A371FBR6</accession>
<dbReference type="AlphaFoldDB" id="A0A371FBR6"/>
<protein>
    <submittedName>
        <fullName evidence="2">Uncharacterized protein</fullName>
    </submittedName>
</protein>
<comment type="caution">
    <text evidence="2">The sequence shown here is derived from an EMBL/GenBank/DDBJ whole genome shotgun (WGS) entry which is preliminary data.</text>
</comment>
<feature type="non-terminal residue" evidence="2">
    <location>
        <position position="1"/>
    </location>
</feature>
<feature type="region of interest" description="Disordered" evidence="1">
    <location>
        <begin position="155"/>
        <end position="212"/>
    </location>
</feature>
<gene>
    <name evidence="2" type="ORF">CR513_44366</name>
</gene>
<name>A0A371FBR6_MUCPR</name>